<gene>
    <name evidence="3" type="ORF">CGC50_01115</name>
    <name evidence="4" type="ORF">VJJ49_05220</name>
</gene>
<accession>A0A250FPI2</accession>
<reference evidence="3" key="1">
    <citation type="journal article" date="2017" name="Genome Announc.">
        <title>Twelve Complete Reference Genomes of Clinical Isolates in the Capnocytophaga Genus.</title>
        <authorList>
            <person name="Villarma A."/>
            <person name="Gulvik C.A."/>
            <person name="Rowe L.A."/>
            <person name="Sheth M."/>
            <person name="Juieng P."/>
            <person name="Nicholson A.C."/>
            <person name="Loparev V.N."/>
            <person name="McQuiston J.R."/>
        </authorList>
    </citation>
    <scope>NUCLEOTIDE SEQUENCE</scope>
    <source>
        <strain evidence="3">H1496</strain>
    </source>
</reference>
<comment type="similarity">
    <text evidence="1">Belongs to the universal stress protein A family.</text>
</comment>
<evidence type="ECO:0000313" key="4">
    <source>
        <dbReference type="EMBL" id="MEB3040096.1"/>
    </source>
</evidence>
<keyword evidence="6" id="KW-1185">Reference proteome</keyword>
<evidence type="ECO:0000313" key="5">
    <source>
        <dbReference type="Proteomes" id="UP000217250"/>
    </source>
</evidence>
<dbReference type="Proteomes" id="UP001324270">
    <property type="component" value="Unassembled WGS sequence"/>
</dbReference>
<dbReference type="CDD" id="cd00293">
    <property type="entry name" value="USP-like"/>
    <property type="match status" value="2"/>
</dbReference>
<proteinExistence type="inferred from homology"/>
<dbReference type="OMA" id="YSTHIYN"/>
<dbReference type="PRINTS" id="PR01438">
    <property type="entry name" value="UNVRSLSTRESS"/>
</dbReference>
<protein>
    <submittedName>
        <fullName evidence="3">Universal stress protein</fullName>
    </submittedName>
</protein>
<dbReference type="EMBL" id="JAYKBV010000005">
    <property type="protein sequence ID" value="MEB3040096.1"/>
    <property type="molecule type" value="Genomic_DNA"/>
</dbReference>
<reference evidence="5" key="2">
    <citation type="submission" date="2017-06" db="EMBL/GenBank/DDBJ databases">
        <title>Capnocytophaga spp. assemblies.</title>
        <authorList>
            <person name="Gulvik C.A."/>
        </authorList>
    </citation>
    <scope>NUCLEOTIDE SEQUENCE [LARGE SCALE GENOMIC DNA]</scope>
    <source>
        <strain evidence="5">H1496</strain>
    </source>
</reference>
<dbReference type="InterPro" id="IPR006015">
    <property type="entry name" value="Universal_stress_UspA"/>
</dbReference>
<organism evidence="3 5">
    <name type="scientific">Capnocytophaga gingivalis</name>
    <dbReference type="NCBI Taxonomy" id="1017"/>
    <lineage>
        <taxon>Bacteria</taxon>
        <taxon>Pseudomonadati</taxon>
        <taxon>Bacteroidota</taxon>
        <taxon>Flavobacteriia</taxon>
        <taxon>Flavobacteriales</taxon>
        <taxon>Flavobacteriaceae</taxon>
        <taxon>Capnocytophaga</taxon>
    </lineage>
</organism>
<feature type="domain" description="UspA" evidence="2">
    <location>
        <begin position="147"/>
        <end position="272"/>
    </location>
</feature>
<dbReference type="Proteomes" id="UP000217250">
    <property type="component" value="Chromosome"/>
</dbReference>
<evidence type="ECO:0000256" key="1">
    <source>
        <dbReference type="ARBA" id="ARBA00008791"/>
    </source>
</evidence>
<dbReference type="OrthoDB" id="9788959at2"/>
<dbReference type="InterPro" id="IPR014729">
    <property type="entry name" value="Rossmann-like_a/b/a_fold"/>
</dbReference>
<reference evidence="4 6" key="3">
    <citation type="submission" date="2023-12" db="EMBL/GenBank/DDBJ databases">
        <title>Genomic sequences of Capnocytophaga and Parvimonas strains.</title>
        <authorList>
            <person name="Watt R.M."/>
            <person name="Wang M."/>
            <person name="Yang T."/>
            <person name="Tong W.M."/>
        </authorList>
    </citation>
    <scope>NUCLEOTIDE SEQUENCE [LARGE SCALE GENOMIC DNA]</scope>
    <source>
        <strain evidence="4 6">CCUG 13156</strain>
    </source>
</reference>
<name>A0A250FPI2_9FLAO</name>
<sequence>MKNILVPTDFSEHSIYAVDVAVDLAKKNGATIFLLHCVELPQRFVTESTSVLPEELFFMREASNNVKKLSLELQAKGVEVKTVVETSTLTNSVKTLLEKESIDFIVMGSTGATGSKELFLGSNAEKIVRTSSVPVLVIKDKTNINEVKKIVFACDFSQKYIDAFQKAISFAQVLGAKIDFVYINTPYHFNSSREIKVLIDSFSTEHKEILSHNIHMYSDFSIEEGIIHFAEDHQSDLICMFPARQSVLMHLFNGSISEDIVNHSQKPVLTIKL</sequence>
<dbReference type="Gene3D" id="3.40.50.620">
    <property type="entry name" value="HUPs"/>
    <property type="match status" value="2"/>
</dbReference>
<dbReference type="KEGG" id="cgh:CGC50_01115"/>
<evidence type="ECO:0000259" key="2">
    <source>
        <dbReference type="Pfam" id="PF00582"/>
    </source>
</evidence>
<feature type="domain" description="UspA" evidence="2">
    <location>
        <begin position="1"/>
        <end position="139"/>
    </location>
</feature>
<dbReference type="GeneID" id="84807165"/>
<dbReference type="Pfam" id="PF00582">
    <property type="entry name" value="Usp"/>
    <property type="match status" value="2"/>
</dbReference>
<evidence type="ECO:0000313" key="6">
    <source>
        <dbReference type="Proteomes" id="UP001324270"/>
    </source>
</evidence>
<dbReference type="PANTHER" id="PTHR46268">
    <property type="entry name" value="STRESS RESPONSE PROTEIN NHAX"/>
    <property type="match status" value="1"/>
</dbReference>
<dbReference type="InterPro" id="IPR006016">
    <property type="entry name" value="UspA"/>
</dbReference>
<dbReference type="RefSeq" id="WP_002668122.1">
    <property type="nucleotide sequence ID" value="NZ_CAUPXI010000003.1"/>
</dbReference>
<dbReference type="AlphaFoldDB" id="A0A250FPI2"/>
<dbReference type="SUPFAM" id="SSF52402">
    <property type="entry name" value="Adenine nucleotide alpha hydrolases-like"/>
    <property type="match status" value="2"/>
</dbReference>
<evidence type="ECO:0000313" key="3">
    <source>
        <dbReference type="EMBL" id="ATA85877.1"/>
    </source>
</evidence>
<dbReference type="PANTHER" id="PTHR46268:SF6">
    <property type="entry name" value="UNIVERSAL STRESS PROTEIN UP12"/>
    <property type="match status" value="1"/>
</dbReference>
<dbReference type="EMBL" id="CP022386">
    <property type="protein sequence ID" value="ATA85877.1"/>
    <property type="molecule type" value="Genomic_DNA"/>
</dbReference>